<keyword evidence="1" id="KW-0472">Membrane</keyword>
<feature type="transmembrane region" description="Helical" evidence="1">
    <location>
        <begin position="71"/>
        <end position="96"/>
    </location>
</feature>
<keyword evidence="1" id="KW-1133">Transmembrane helix</keyword>
<name>A0A1F7IHX0_9BACT</name>
<feature type="transmembrane region" description="Helical" evidence="1">
    <location>
        <begin position="31"/>
        <end position="51"/>
    </location>
</feature>
<evidence type="ECO:0008006" key="4">
    <source>
        <dbReference type="Google" id="ProtNLM"/>
    </source>
</evidence>
<reference evidence="2 3" key="1">
    <citation type="journal article" date="2016" name="Nat. Commun.">
        <title>Thousands of microbial genomes shed light on interconnected biogeochemical processes in an aquifer system.</title>
        <authorList>
            <person name="Anantharaman K."/>
            <person name="Brown C.T."/>
            <person name="Hug L.A."/>
            <person name="Sharon I."/>
            <person name="Castelle C.J."/>
            <person name="Probst A.J."/>
            <person name="Thomas B.C."/>
            <person name="Singh A."/>
            <person name="Wilkins M.J."/>
            <person name="Karaoz U."/>
            <person name="Brodie E.L."/>
            <person name="Williams K.H."/>
            <person name="Hubbard S.S."/>
            <person name="Banfield J.F."/>
        </authorList>
    </citation>
    <scope>NUCLEOTIDE SEQUENCE [LARGE SCALE GENOMIC DNA]</scope>
</reference>
<feature type="transmembrane region" description="Helical" evidence="1">
    <location>
        <begin position="178"/>
        <end position="199"/>
    </location>
</feature>
<feature type="transmembrane region" description="Helical" evidence="1">
    <location>
        <begin position="248"/>
        <end position="271"/>
    </location>
</feature>
<comment type="caution">
    <text evidence="2">The sequence shown here is derived from an EMBL/GenBank/DDBJ whole genome shotgun (WGS) entry which is preliminary data.</text>
</comment>
<organism evidence="2 3">
    <name type="scientific">Candidatus Roizmanbacteria bacterium RIFCSPLOWO2_01_FULL_35_13</name>
    <dbReference type="NCBI Taxonomy" id="1802055"/>
    <lineage>
        <taxon>Bacteria</taxon>
        <taxon>Candidatus Roizmaniibacteriota</taxon>
    </lineage>
</organism>
<evidence type="ECO:0000313" key="3">
    <source>
        <dbReference type="Proteomes" id="UP000179270"/>
    </source>
</evidence>
<dbReference type="STRING" id="1802055.A3A74_05830"/>
<protein>
    <recommendedName>
        <fullName evidence="4">Glycerophosphoryl diester phosphodiesterase membrane domain-containing protein</fullName>
    </recommendedName>
</protein>
<keyword evidence="1" id="KW-0812">Transmembrane</keyword>
<dbReference type="Proteomes" id="UP000179270">
    <property type="component" value="Unassembled WGS sequence"/>
</dbReference>
<evidence type="ECO:0000313" key="2">
    <source>
        <dbReference type="EMBL" id="OGK42959.1"/>
    </source>
</evidence>
<sequence length="423" mass="49010">MKKPQELLRESWQIFSRNWKTYIKILLYSRLFYFPALLITGLLILLFSLILRPDRQSDLFDLPKIITLGLPFLLFLIFVILAETCTIITQLIFFYSPESYTGLTDLYKKSLRYVWPMLLMSGLGGLMIMGGIMLFIIPGIIFLVWFSFSRFFLLFENKKVYESLDASGRLVKARFWEIFMRILTVYLLFYALTYLPLLIRSGTIKLILAIIILLVLNPLVNIYLILLYKNAKELETVQPAFEEKHSRLLYWVIPLFALLLVSGAIGGYMFLKINSPSDLPHGNETRIISENKIIPTKYLSPTPIENNYWDPDCSFSLVFDGQISEDRSEGYKKVFFASIKPPLENITISCRKNIPRPDVPQENIEEYTLDGQKGTLYRNEVSEGGMMRDTVIIQHPDKDFEISISGSGDFFYKNLPNFGFIWG</sequence>
<evidence type="ECO:0000256" key="1">
    <source>
        <dbReference type="SAM" id="Phobius"/>
    </source>
</evidence>
<proteinExistence type="predicted"/>
<gene>
    <name evidence="2" type="ORF">A3A74_05830</name>
</gene>
<dbReference type="EMBL" id="MGAF01000001">
    <property type="protein sequence ID" value="OGK42959.1"/>
    <property type="molecule type" value="Genomic_DNA"/>
</dbReference>
<feature type="transmembrane region" description="Helical" evidence="1">
    <location>
        <begin position="117"/>
        <end position="148"/>
    </location>
</feature>
<feature type="transmembrane region" description="Helical" evidence="1">
    <location>
        <begin position="206"/>
        <end position="228"/>
    </location>
</feature>
<accession>A0A1F7IHX0</accession>
<dbReference type="AlphaFoldDB" id="A0A1F7IHX0"/>